<evidence type="ECO:0000256" key="4">
    <source>
        <dbReference type="ARBA" id="ARBA00023136"/>
    </source>
</evidence>
<dbReference type="Pfam" id="PF02351">
    <property type="entry name" value="GDNF"/>
    <property type="match status" value="1"/>
</dbReference>
<evidence type="ECO:0000256" key="1">
    <source>
        <dbReference type="ARBA" id="ARBA00004236"/>
    </source>
</evidence>
<dbReference type="STRING" id="166423.A0A0M9A4V8"/>
<name>A0A0M9A4V8_9HYME</name>
<accession>A0A0M9A4V8</accession>
<organism evidence="8 9">
    <name type="scientific">Melipona quadrifasciata</name>
    <dbReference type="NCBI Taxonomy" id="166423"/>
    <lineage>
        <taxon>Eukaryota</taxon>
        <taxon>Metazoa</taxon>
        <taxon>Ecdysozoa</taxon>
        <taxon>Arthropoda</taxon>
        <taxon>Hexapoda</taxon>
        <taxon>Insecta</taxon>
        <taxon>Pterygota</taxon>
        <taxon>Neoptera</taxon>
        <taxon>Endopterygota</taxon>
        <taxon>Hymenoptera</taxon>
        <taxon>Apocrita</taxon>
        <taxon>Aculeata</taxon>
        <taxon>Apoidea</taxon>
        <taxon>Anthophila</taxon>
        <taxon>Apidae</taxon>
        <taxon>Melipona</taxon>
    </lineage>
</organism>
<feature type="region of interest" description="Disordered" evidence="6">
    <location>
        <begin position="1"/>
        <end position="44"/>
    </location>
</feature>
<evidence type="ECO:0000256" key="5">
    <source>
        <dbReference type="ARBA" id="ARBA00023180"/>
    </source>
</evidence>
<sequence length="384" mass="43305">MEGWYWKKKKRKKERNASKCRTVQRRSAKGTSEGGGEESSVGTRLVSQSAKQVGASWTPVVLVLIGSISNPFSPGPVINGGGRKSGARSFSAQRAKPSQSQLNLSSVSVTVRLKMSRWFDQSNILLMSMILFSTVMWNTAKSSIMKCEEAKLKCAFRTGCGAALQHYLTGCAPVLEGNDCSETCQHALIALTSTDEGKELMTCECENELCLQSKQRVEICRSSVTMAMNRTRVSCRIATWICNADALCQTALTYYNKYCKSMFQGRKCTRRCRNSINILTRQEKAAKLNTCQCDGFEEYDCKGIHRNMNVLCFGKVHHGYRDINIEDDRKNEFLTPNMSLRGDGVQILVDRKLFLLSLLIYHTLKVRQGKIICYIIFFHFLIMY</sequence>
<dbReference type="AlphaFoldDB" id="A0A0M9A4V8"/>
<evidence type="ECO:0000259" key="7">
    <source>
        <dbReference type="Pfam" id="PF02351"/>
    </source>
</evidence>
<dbReference type="GO" id="GO:0051726">
    <property type="term" value="P:regulation of cell cycle"/>
    <property type="evidence" value="ECO:0007669"/>
    <property type="project" value="InterPro"/>
</dbReference>
<keyword evidence="5" id="KW-0325">Glycoprotein</keyword>
<keyword evidence="3" id="KW-0732">Signal</keyword>
<proteinExistence type="predicted"/>
<dbReference type="InterPro" id="IPR016017">
    <property type="entry name" value="GDNF/GAS1"/>
</dbReference>
<comment type="subcellular location">
    <subcellularLocation>
        <location evidence="1">Cell membrane</location>
    </subcellularLocation>
</comment>
<keyword evidence="2" id="KW-1003">Cell membrane</keyword>
<evidence type="ECO:0000256" key="2">
    <source>
        <dbReference type="ARBA" id="ARBA00022475"/>
    </source>
</evidence>
<dbReference type="EMBL" id="KQ435756">
    <property type="protein sequence ID" value="KOX75983.1"/>
    <property type="molecule type" value="Genomic_DNA"/>
</dbReference>
<evidence type="ECO:0000313" key="8">
    <source>
        <dbReference type="EMBL" id="KOX75983.1"/>
    </source>
</evidence>
<keyword evidence="4" id="KW-0472">Membrane</keyword>
<reference evidence="8 9" key="1">
    <citation type="submission" date="2015-07" db="EMBL/GenBank/DDBJ databases">
        <title>The genome of Melipona quadrifasciata.</title>
        <authorList>
            <person name="Pan H."/>
            <person name="Kapheim K."/>
        </authorList>
    </citation>
    <scope>NUCLEOTIDE SEQUENCE [LARGE SCALE GENOMIC DNA]</scope>
    <source>
        <strain evidence="8">0111107301</strain>
        <tissue evidence="8">Whole body</tissue>
    </source>
</reference>
<evidence type="ECO:0000313" key="9">
    <source>
        <dbReference type="Proteomes" id="UP000053105"/>
    </source>
</evidence>
<keyword evidence="9" id="KW-1185">Reference proteome</keyword>
<dbReference type="Proteomes" id="UP000053105">
    <property type="component" value="Unassembled WGS sequence"/>
</dbReference>
<dbReference type="GO" id="GO:0005886">
    <property type="term" value="C:plasma membrane"/>
    <property type="evidence" value="ECO:0007669"/>
    <property type="project" value="UniProtKB-SubCell"/>
</dbReference>
<dbReference type="PANTHER" id="PTHR16840:SF3">
    <property type="entry name" value="GROWTH ARREST-SPECIFIC PROTEIN 1"/>
    <property type="match status" value="1"/>
</dbReference>
<dbReference type="OrthoDB" id="5950623at2759"/>
<evidence type="ECO:0000256" key="3">
    <source>
        <dbReference type="ARBA" id="ARBA00022729"/>
    </source>
</evidence>
<feature type="domain" description="GDNF/GAS1" evidence="7">
    <location>
        <begin position="235"/>
        <end position="309"/>
    </location>
</feature>
<feature type="region of interest" description="Disordered" evidence="6">
    <location>
        <begin position="76"/>
        <end position="97"/>
    </location>
</feature>
<feature type="compositionally biased region" description="Basic residues" evidence="6">
    <location>
        <begin position="1"/>
        <end position="14"/>
    </location>
</feature>
<dbReference type="PANTHER" id="PTHR16840">
    <property type="entry name" value="GROWTH ARREST-SPECIFIC PROTEIN 1"/>
    <property type="match status" value="1"/>
</dbReference>
<gene>
    <name evidence="8" type="ORF">WN51_12413</name>
</gene>
<dbReference type="InterPro" id="IPR039596">
    <property type="entry name" value="GAS1"/>
</dbReference>
<evidence type="ECO:0000256" key="6">
    <source>
        <dbReference type="SAM" id="MobiDB-lite"/>
    </source>
</evidence>
<protein>
    <submittedName>
        <fullName evidence="8">Growth arrest-specific protein 1</fullName>
    </submittedName>
</protein>